<feature type="transmembrane region" description="Helical" evidence="1">
    <location>
        <begin position="6"/>
        <end position="28"/>
    </location>
</feature>
<gene>
    <name evidence="2" type="ORF">S06H3_51309</name>
</gene>
<dbReference type="AlphaFoldDB" id="X1NYK9"/>
<keyword evidence="1" id="KW-1133">Transmembrane helix</keyword>
<keyword evidence="1" id="KW-0472">Membrane</keyword>
<name>X1NYK9_9ZZZZ</name>
<evidence type="ECO:0000256" key="1">
    <source>
        <dbReference type="SAM" id="Phobius"/>
    </source>
</evidence>
<reference evidence="2" key="1">
    <citation type="journal article" date="2014" name="Front. Microbiol.">
        <title>High frequency of phylogenetically diverse reductive dehalogenase-homologous genes in deep subseafloor sedimentary metagenomes.</title>
        <authorList>
            <person name="Kawai M."/>
            <person name="Futagami T."/>
            <person name="Toyoda A."/>
            <person name="Takaki Y."/>
            <person name="Nishi S."/>
            <person name="Hori S."/>
            <person name="Arai W."/>
            <person name="Tsubouchi T."/>
            <person name="Morono Y."/>
            <person name="Uchiyama I."/>
            <person name="Ito T."/>
            <person name="Fujiyama A."/>
            <person name="Inagaki F."/>
            <person name="Takami H."/>
        </authorList>
    </citation>
    <scope>NUCLEOTIDE SEQUENCE</scope>
    <source>
        <strain evidence="2">Expedition CK06-06</strain>
    </source>
</reference>
<dbReference type="EMBL" id="BARV01032552">
    <property type="protein sequence ID" value="GAI35296.1"/>
    <property type="molecule type" value="Genomic_DNA"/>
</dbReference>
<protein>
    <submittedName>
        <fullName evidence="2">Uncharacterized protein</fullName>
    </submittedName>
</protein>
<comment type="caution">
    <text evidence="2">The sequence shown here is derived from an EMBL/GenBank/DDBJ whole genome shotgun (WGS) entry which is preliminary data.</text>
</comment>
<organism evidence="2">
    <name type="scientific">marine sediment metagenome</name>
    <dbReference type="NCBI Taxonomy" id="412755"/>
    <lineage>
        <taxon>unclassified sequences</taxon>
        <taxon>metagenomes</taxon>
        <taxon>ecological metagenomes</taxon>
    </lineage>
</organism>
<evidence type="ECO:0000313" key="2">
    <source>
        <dbReference type="EMBL" id="GAI35296.1"/>
    </source>
</evidence>
<keyword evidence="1" id="KW-0812">Transmembrane</keyword>
<accession>X1NYK9</accession>
<feature type="non-terminal residue" evidence="2">
    <location>
        <position position="50"/>
    </location>
</feature>
<proteinExistence type="predicted"/>
<sequence length="50" mass="5794">MTTINLVIMIIYHIISAFVAFVLIWSIIKTKNVQEAILYCIILIPFTLRV</sequence>